<dbReference type="OrthoDB" id="2359545at2759"/>
<dbReference type="PANTHER" id="PTHR42784">
    <property type="entry name" value="PYRANOSE 2-OXIDASE"/>
    <property type="match status" value="1"/>
</dbReference>
<comment type="cofactor">
    <cofactor evidence="1">
        <name>FAD</name>
        <dbReference type="ChEBI" id="CHEBI:57692"/>
    </cofactor>
</comment>
<dbReference type="SUPFAM" id="SSF51905">
    <property type="entry name" value="FAD/NAD(P)-binding domain"/>
    <property type="match status" value="1"/>
</dbReference>
<keyword evidence="7" id="KW-1185">Reference proteome</keyword>
<dbReference type="EMBL" id="CAJVPS010039694">
    <property type="protein sequence ID" value="CAG8749313.1"/>
    <property type="molecule type" value="Genomic_DNA"/>
</dbReference>
<accession>A0A9N9ITC0</accession>
<protein>
    <submittedName>
        <fullName evidence="6">3976_t:CDS:1</fullName>
    </submittedName>
</protein>
<evidence type="ECO:0000256" key="1">
    <source>
        <dbReference type="ARBA" id="ARBA00001974"/>
    </source>
</evidence>
<evidence type="ECO:0000256" key="2">
    <source>
        <dbReference type="ARBA" id="ARBA00010790"/>
    </source>
</evidence>
<evidence type="ECO:0000313" key="7">
    <source>
        <dbReference type="Proteomes" id="UP000789508"/>
    </source>
</evidence>
<sequence>IIDAGYSVIMVEAGAKESDPPGSHLKNAFRYQRDINSFTSIIKGHLQTLSIPTNVNIYPDTIDQTAELQNGTMHMNQNPEQEIKKNLSAAAATYCVGGMGTHWTCSVPRLRGKERFSHLIPDKEMDQLYEEAEKFVHQTPDPYNGTMLQSTVQEALIEHYKLSSLPADPKALPLAVRYEEPYNFWTGPYDILLEKNYNNKDLFKLMDQHLATLLHPSDDNSAIIDGLLVKDLHYKKQFINIKAKIYIICGGAVLTPQLLYNSMHRQQETWDIEMPALGKYLCEQTLAFCQIALKKNIVDK</sequence>
<dbReference type="AlphaFoldDB" id="A0A9N9ITC0"/>
<evidence type="ECO:0000313" key="6">
    <source>
        <dbReference type="EMBL" id="CAG8749313.1"/>
    </source>
</evidence>
<reference evidence="6" key="1">
    <citation type="submission" date="2021-06" db="EMBL/GenBank/DDBJ databases">
        <authorList>
            <person name="Kallberg Y."/>
            <person name="Tangrot J."/>
            <person name="Rosling A."/>
        </authorList>
    </citation>
    <scope>NUCLEOTIDE SEQUENCE</scope>
    <source>
        <strain evidence="6">FL130A</strain>
    </source>
</reference>
<dbReference type="Proteomes" id="UP000789508">
    <property type="component" value="Unassembled WGS sequence"/>
</dbReference>
<name>A0A9N9ITC0_9GLOM</name>
<dbReference type="PANTHER" id="PTHR42784:SF1">
    <property type="entry name" value="PYRANOSE 2-OXIDASE"/>
    <property type="match status" value="1"/>
</dbReference>
<proteinExistence type="inferred from homology"/>
<dbReference type="GO" id="GO:0016491">
    <property type="term" value="F:oxidoreductase activity"/>
    <property type="evidence" value="ECO:0007669"/>
    <property type="project" value="UniProtKB-KW"/>
</dbReference>
<dbReference type="InterPro" id="IPR036188">
    <property type="entry name" value="FAD/NAD-bd_sf"/>
</dbReference>
<evidence type="ECO:0000256" key="5">
    <source>
        <dbReference type="ARBA" id="ARBA00023002"/>
    </source>
</evidence>
<feature type="non-terminal residue" evidence="6">
    <location>
        <position position="300"/>
    </location>
</feature>
<comment type="caution">
    <text evidence="6">The sequence shown here is derived from an EMBL/GenBank/DDBJ whole genome shotgun (WGS) entry which is preliminary data.</text>
</comment>
<keyword evidence="3" id="KW-0285">Flavoprotein</keyword>
<feature type="non-terminal residue" evidence="6">
    <location>
        <position position="1"/>
    </location>
</feature>
<dbReference type="InterPro" id="IPR051473">
    <property type="entry name" value="P2Ox-like"/>
</dbReference>
<keyword evidence="5" id="KW-0560">Oxidoreductase</keyword>
<gene>
    <name evidence="6" type="ORF">ALEPTO_LOCUS13239</name>
</gene>
<evidence type="ECO:0000256" key="4">
    <source>
        <dbReference type="ARBA" id="ARBA00022827"/>
    </source>
</evidence>
<keyword evidence="4" id="KW-0274">FAD</keyword>
<organism evidence="6 7">
    <name type="scientific">Ambispora leptoticha</name>
    <dbReference type="NCBI Taxonomy" id="144679"/>
    <lineage>
        <taxon>Eukaryota</taxon>
        <taxon>Fungi</taxon>
        <taxon>Fungi incertae sedis</taxon>
        <taxon>Mucoromycota</taxon>
        <taxon>Glomeromycotina</taxon>
        <taxon>Glomeromycetes</taxon>
        <taxon>Archaeosporales</taxon>
        <taxon>Ambisporaceae</taxon>
        <taxon>Ambispora</taxon>
    </lineage>
</organism>
<dbReference type="Gene3D" id="3.50.50.60">
    <property type="entry name" value="FAD/NAD(P)-binding domain"/>
    <property type="match status" value="1"/>
</dbReference>
<evidence type="ECO:0000256" key="3">
    <source>
        <dbReference type="ARBA" id="ARBA00022630"/>
    </source>
</evidence>
<comment type="similarity">
    <text evidence="2">Belongs to the GMC oxidoreductase family.</text>
</comment>